<sequence>MDTDLKLALCTVAVVMTVLLSFGIVSVTA</sequence>
<feature type="transmembrane region" description="Helical" evidence="1">
    <location>
        <begin position="7"/>
        <end position="27"/>
    </location>
</feature>
<name>A0ABW9YC87_9GAMM</name>
<reference evidence="2 3" key="1">
    <citation type="journal article" date="2017" name="Int. J. Syst. Evol. Microbiol.">
        <title>Photobacterium alginatilyticum sp. nov., a marine bacterium isolated from bottom seawater.</title>
        <authorList>
            <person name="Wang X."/>
            <person name="Wang Y."/>
            <person name="Yang X."/>
            <person name="Sun H."/>
            <person name="Li B."/>
            <person name="Zhang X.H."/>
        </authorList>
    </citation>
    <scope>NUCLEOTIDE SEQUENCE [LARGE SCALE GENOMIC DNA]</scope>
    <source>
        <strain evidence="2 3">P03D4</strain>
    </source>
</reference>
<evidence type="ECO:0000313" key="3">
    <source>
        <dbReference type="Proteomes" id="UP000738517"/>
    </source>
</evidence>
<proteinExistence type="predicted"/>
<evidence type="ECO:0000256" key="1">
    <source>
        <dbReference type="SAM" id="Phobius"/>
    </source>
</evidence>
<gene>
    <name evidence="2" type="primary">ynhF</name>
    <name evidence="2" type="ORF">EIZ48_02100</name>
</gene>
<dbReference type="InterPro" id="IPR047743">
    <property type="entry name" value="YnhF-like"/>
</dbReference>
<dbReference type="Proteomes" id="UP000738517">
    <property type="component" value="Unassembled WGS sequence"/>
</dbReference>
<accession>A0ABW9YC87</accession>
<dbReference type="NCBIfam" id="NF033411">
    <property type="entry name" value="small_mem_YnhF"/>
    <property type="match status" value="1"/>
</dbReference>
<keyword evidence="1" id="KW-0812">Transmembrane</keyword>
<keyword evidence="3" id="KW-1185">Reference proteome</keyword>
<keyword evidence="1" id="KW-1133">Transmembrane helix</keyword>
<protein>
    <submittedName>
        <fullName evidence="2">YnhF family membrane protein</fullName>
    </submittedName>
</protein>
<organism evidence="2 3">
    <name type="scientific">Photobacterium alginatilyticum</name>
    <dbReference type="NCBI Taxonomy" id="1775171"/>
    <lineage>
        <taxon>Bacteria</taxon>
        <taxon>Pseudomonadati</taxon>
        <taxon>Pseudomonadota</taxon>
        <taxon>Gammaproteobacteria</taxon>
        <taxon>Vibrionales</taxon>
        <taxon>Vibrionaceae</taxon>
        <taxon>Photobacterium</taxon>
    </lineage>
</organism>
<dbReference type="RefSeq" id="WP_160648457.1">
    <property type="nucleotide sequence ID" value="NZ_RSEJ01000001.1"/>
</dbReference>
<keyword evidence="1" id="KW-0472">Membrane</keyword>
<dbReference type="EMBL" id="RSEJ01000001">
    <property type="protein sequence ID" value="NBI51365.1"/>
    <property type="molecule type" value="Genomic_DNA"/>
</dbReference>
<comment type="caution">
    <text evidence="2">The sequence shown here is derived from an EMBL/GenBank/DDBJ whole genome shotgun (WGS) entry which is preliminary data.</text>
</comment>
<evidence type="ECO:0000313" key="2">
    <source>
        <dbReference type="EMBL" id="NBI51365.1"/>
    </source>
</evidence>